<proteinExistence type="predicted"/>
<dbReference type="Pfam" id="PF12705">
    <property type="entry name" value="PDDEXK_1"/>
    <property type="match status" value="1"/>
</dbReference>
<dbReference type="Proteomes" id="UP000078348">
    <property type="component" value="Unassembled WGS sequence"/>
</dbReference>
<dbReference type="InterPro" id="IPR038726">
    <property type="entry name" value="PDDEXK_AddAB-type"/>
</dbReference>
<dbReference type="EMBL" id="LXWW01000554">
    <property type="protein sequence ID" value="OAO12308.1"/>
    <property type="molecule type" value="Genomic_DNA"/>
</dbReference>
<evidence type="ECO:0000313" key="3">
    <source>
        <dbReference type="Proteomes" id="UP000078348"/>
    </source>
</evidence>
<comment type="caution">
    <text evidence="2">The sequence shown here is derived from an EMBL/GenBank/DDBJ whole genome shotgun (WGS) entry which is preliminary data.</text>
</comment>
<organism evidence="2 3">
    <name type="scientific">Blastocystis sp. subtype 1 (strain ATCC 50177 / NandII)</name>
    <dbReference type="NCBI Taxonomy" id="478820"/>
    <lineage>
        <taxon>Eukaryota</taxon>
        <taxon>Sar</taxon>
        <taxon>Stramenopiles</taxon>
        <taxon>Bigyra</taxon>
        <taxon>Opalozoa</taxon>
        <taxon>Opalinata</taxon>
        <taxon>Blastocystidae</taxon>
        <taxon>Blastocystis</taxon>
    </lineage>
</organism>
<evidence type="ECO:0000313" key="2">
    <source>
        <dbReference type="EMBL" id="OAO12308.1"/>
    </source>
</evidence>
<dbReference type="InterPro" id="IPR011604">
    <property type="entry name" value="PDDEXK-like_dom_sf"/>
</dbReference>
<dbReference type="AlphaFoldDB" id="A0A196S5F2"/>
<name>A0A196S5F2_BLAHN</name>
<dbReference type="InterPro" id="IPR011335">
    <property type="entry name" value="Restrct_endonuc-II-like"/>
</dbReference>
<keyword evidence="3" id="KW-1185">Reference proteome</keyword>
<gene>
    <name evidence="2" type="ORF">AV274_6030</name>
</gene>
<reference evidence="2 3" key="1">
    <citation type="submission" date="2016-05" db="EMBL/GenBank/DDBJ databases">
        <title>Nuclear genome of Blastocystis sp. subtype 1 NandII.</title>
        <authorList>
            <person name="Gentekaki E."/>
            <person name="Curtis B."/>
            <person name="Stairs C."/>
            <person name="Eme L."/>
            <person name="Herman E."/>
            <person name="Klimes V."/>
            <person name="Arias M.C."/>
            <person name="Elias M."/>
            <person name="Hilliou F."/>
            <person name="Klute M."/>
            <person name="Malik S.-B."/>
            <person name="Pightling A."/>
            <person name="Rachubinski R."/>
            <person name="Salas D."/>
            <person name="Schlacht A."/>
            <person name="Suga H."/>
            <person name="Archibald J."/>
            <person name="Ball S.G."/>
            <person name="Clark G."/>
            <person name="Dacks J."/>
            <person name="Van Der Giezen M."/>
            <person name="Tsaousis A."/>
            <person name="Roger A."/>
        </authorList>
    </citation>
    <scope>NUCLEOTIDE SEQUENCE [LARGE SCALE GENOMIC DNA]</scope>
    <source>
        <strain evidence="3">ATCC 50177 / NandII</strain>
    </source>
</reference>
<dbReference type="Gene3D" id="3.90.320.10">
    <property type="match status" value="1"/>
</dbReference>
<dbReference type="SUPFAM" id="SSF52980">
    <property type="entry name" value="Restriction endonuclease-like"/>
    <property type="match status" value="1"/>
</dbReference>
<accession>A0A196S5F2</accession>
<feature type="domain" description="PD-(D/E)XK endonuclease-like" evidence="1">
    <location>
        <begin position="610"/>
        <end position="908"/>
    </location>
</feature>
<sequence length="912" mass="102867">MICRLSPLDSYEADVNGLSSFLRGTAMNCPDLFKGESFKLIGERELLITFEANRPFLMSNSSMFGSNAQTTQSILRNIHMLKSRGISPADFSSCLASLFANGCAEEDQFLFKKYKDFETIYALFDQLLQDRHLLTVNDLMLRLLNNQDVLKLLAKAFFEMTSRDLIRLRECYLPMDEQQAVVDKIKHLLATPYSAVPLPAFAPSLDGVISRTAFAKAQQLLTENRVLNQPMQQVIGVFFKTQDEVDRFAALLEAEGIAHQTKERQQSVFEGVNVLRALYDPESVQCNFAELLQLPSLHLPTATVTRLIRNAHDKKRGLFAEVKEEAVQEDLPREERQSLQLLVRTISSLHDSLLLYPGSYLLYQFYARLQELPFLLADASRQSSLLLLLNELLYIEDGRSPLLAAPKTSFNKLHDYIDLLQYLPLYPFTSLADRLKAVQGHPLLKLLRAADVEATATEATVEEGDKNVVIVGTYNDIGPNYYTSLFLPQMNASRLPSRRVYSSSILPQALFLDSASIQPWQPLSPDYTSFPLLLSRALAPPFLSYTQFTQNATTPSHRAAKPTPFLTALLHGPRSAIPATPVAPPTPPTTTTSTLPYDLSVLQEEGRYLVSVSRMNKYFQCPYAFYLQYLLGITPEPSIHLAFGSAMHGCVEDLATLLYNEDNKRAFADRIAVTPTDSNVAAIVNSSYNQPAIEALYAKYAEAGEAVRRDDVLKAIMRHHWRGELFSPPALEKVMKLSFYNGVMNYARREIKRFFTRKREVRPVAVESAFCVDGEAGEGEAKRAYRLRGVFDRIEGKEGKEGIVDYKSNPSRKELTEKSFASSVKTYYGLQTACYVLAFEKIYKHRPNFMRFENIESGIQYKVNISDVNVAAVDDSVLRFINGVESGDFSHCRSDFQCSRCEFRKMCKKGDV</sequence>
<protein>
    <recommendedName>
        <fullName evidence="1">PD-(D/E)XK endonuclease-like domain-containing protein</fullName>
    </recommendedName>
</protein>
<dbReference type="GO" id="GO:0006281">
    <property type="term" value="P:DNA repair"/>
    <property type="evidence" value="ECO:0007669"/>
    <property type="project" value="UniProtKB-ARBA"/>
</dbReference>
<dbReference type="OrthoDB" id="203267at2759"/>
<evidence type="ECO:0000259" key="1">
    <source>
        <dbReference type="Pfam" id="PF12705"/>
    </source>
</evidence>